<name>A0AA36GQ88_CYLNA</name>
<sequence>MEAKEVNNKKDGWYDKSQTRSLVGFKCIVVLLFLSAITPAYGQYLSDKGVYQQQPMLVQPIRCDCRHSASQTLLHTPGTSFFFSFHFSINTALLNRTVMATTTTPARTQLRPRRMH</sequence>
<keyword evidence="1" id="KW-1133">Transmembrane helix</keyword>
<dbReference type="AlphaFoldDB" id="A0AA36GQ88"/>
<reference evidence="2" key="1">
    <citation type="submission" date="2023-07" db="EMBL/GenBank/DDBJ databases">
        <authorList>
            <consortium name="CYATHOMIX"/>
        </authorList>
    </citation>
    <scope>NUCLEOTIDE SEQUENCE</scope>
    <source>
        <strain evidence="2">N/A</strain>
    </source>
</reference>
<protein>
    <submittedName>
        <fullName evidence="2">Uncharacterized protein</fullName>
    </submittedName>
</protein>
<dbReference type="Proteomes" id="UP001176961">
    <property type="component" value="Unassembled WGS sequence"/>
</dbReference>
<evidence type="ECO:0000313" key="3">
    <source>
        <dbReference type="Proteomes" id="UP001176961"/>
    </source>
</evidence>
<keyword evidence="1" id="KW-0812">Transmembrane</keyword>
<dbReference type="EMBL" id="CATQJL010000112">
    <property type="protein sequence ID" value="CAJ0596213.1"/>
    <property type="molecule type" value="Genomic_DNA"/>
</dbReference>
<proteinExistence type="predicted"/>
<accession>A0AA36GQ88</accession>
<comment type="caution">
    <text evidence="2">The sequence shown here is derived from an EMBL/GenBank/DDBJ whole genome shotgun (WGS) entry which is preliminary data.</text>
</comment>
<keyword evidence="1" id="KW-0472">Membrane</keyword>
<evidence type="ECO:0000313" key="2">
    <source>
        <dbReference type="EMBL" id="CAJ0596213.1"/>
    </source>
</evidence>
<gene>
    <name evidence="2" type="ORF">CYNAS_LOCUS8196</name>
</gene>
<evidence type="ECO:0000256" key="1">
    <source>
        <dbReference type="SAM" id="Phobius"/>
    </source>
</evidence>
<keyword evidence="3" id="KW-1185">Reference proteome</keyword>
<feature type="transmembrane region" description="Helical" evidence="1">
    <location>
        <begin position="21"/>
        <end position="42"/>
    </location>
</feature>
<organism evidence="2 3">
    <name type="scientific">Cylicocyclus nassatus</name>
    <name type="common">Nematode worm</name>
    <dbReference type="NCBI Taxonomy" id="53992"/>
    <lineage>
        <taxon>Eukaryota</taxon>
        <taxon>Metazoa</taxon>
        <taxon>Ecdysozoa</taxon>
        <taxon>Nematoda</taxon>
        <taxon>Chromadorea</taxon>
        <taxon>Rhabditida</taxon>
        <taxon>Rhabditina</taxon>
        <taxon>Rhabditomorpha</taxon>
        <taxon>Strongyloidea</taxon>
        <taxon>Strongylidae</taxon>
        <taxon>Cylicocyclus</taxon>
    </lineage>
</organism>